<protein>
    <submittedName>
        <fullName evidence="1">Uncharacterized protein</fullName>
    </submittedName>
</protein>
<dbReference type="EMBL" id="JAPFFF010000030">
    <property type="protein sequence ID" value="KAK8845787.1"/>
    <property type="molecule type" value="Genomic_DNA"/>
</dbReference>
<accession>A0ABR2HED6</accession>
<dbReference type="CDD" id="cd12087">
    <property type="entry name" value="TM_EGFR-like"/>
    <property type="match status" value="1"/>
</dbReference>
<evidence type="ECO:0000313" key="2">
    <source>
        <dbReference type="Proteomes" id="UP001470230"/>
    </source>
</evidence>
<keyword evidence="2" id="KW-1185">Reference proteome</keyword>
<proteinExistence type="predicted"/>
<sequence length="74" mass="8129">MIGIIVGCVAAAAVIAGLVAFFVIRKRKSFNLADDISGVEDQQSAVTTDNSFRRMMTNDDPFQNEFENKDSTKI</sequence>
<comment type="caution">
    <text evidence="1">The sequence shown here is derived from an EMBL/GenBank/DDBJ whole genome shotgun (WGS) entry which is preliminary data.</text>
</comment>
<dbReference type="Proteomes" id="UP001470230">
    <property type="component" value="Unassembled WGS sequence"/>
</dbReference>
<reference evidence="1 2" key="1">
    <citation type="submission" date="2024-04" db="EMBL/GenBank/DDBJ databases">
        <title>Tritrichomonas musculus Genome.</title>
        <authorList>
            <person name="Alves-Ferreira E."/>
            <person name="Grigg M."/>
            <person name="Lorenzi H."/>
            <person name="Galac M."/>
        </authorList>
    </citation>
    <scope>NUCLEOTIDE SEQUENCE [LARGE SCALE GENOMIC DNA]</scope>
    <source>
        <strain evidence="1 2">EAF2021</strain>
    </source>
</reference>
<gene>
    <name evidence="1" type="ORF">M9Y10_020707</name>
</gene>
<organism evidence="1 2">
    <name type="scientific">Tritrichomonas musculus</name>
    <dbReference type="NCBI Taxonomy" id="1915356"/>
    <lineage>
        <taxon>Eukaryota</taxon>
        <taxon>Metamonada</taxon>
        <taxon>Parabasalia</taxon>
        <taxon>Tritrichomonadida</taxon>
        <taxon>Tritrichomonadidae</taxon>
        <taxon>Tritrichomonas</taxon>
    </lineage>
</organism>
<evidence type="ECO:0000313" key="1">
    <source>
        <dbReference type="EMBL" id="KAK8845787.1"/>
    </source>
</evidence>
<name>A0ABR2HED6_9EUKA</name>